<reference evidence="4" key="1">
    <citation type="journal article" date="2016" name="Nat. Genet.">
        <title>A high-quality carrot genome assembly provides new insights into carotenoid accumulation and asterid genome evolution.</title>
        <authorList>
            <person name="Iorizzo M."/>
            <person name="Ellison S."/>
            <person name="Senalik D."/>
            <person name="Zeng P."/>
            <person name="Satapoomin P."/>
            <person name="Huang J."/>
            <person name="Bowman M."/>
            <person name="Iovene M."/>
            <person name="Sanseverino W."/>
            <person name="Cavagnaro P."/>
            <person name="Yildiz M."/>
            <person name="Macko-Podgorni A."/>
            <person name="Moranska E."/>
            <person name="Grzebelus E."/>
            <person name="Grzebelus D."/>
            <person name="Ashrafi H."/>
            <person name="Zheng Z."/>
            <person name="Cheng S."/>
            <person name="Spooner D."/>
            <person name="Van Deynze A."/>
            <person name="Simon P."/>
        </authorList>
    </citation>
    <scope>NUCLEOTIDE SEQUENCE [LARGE SCALE GENOMIC DNA]</scope>
    <source>
        <tissue evidence="4">Leaf</tissue>
    </source>
</reference>
<dbReference type="AlphaFoldDB" id="A0A165WUR6"/>
<dbReference type="GO" id="GO:0004722">
    <property type="term" value="F:protein serine/threonine phosphatase activity"/>
    <property type="evidence" value="ECO:0007669"/>
    <property type="project" value="InterPro"/>
</dbReference>
<feature type="compositionally biased region" description="Basic and acidic residues" evidence="2">
    <location>
        <begin position="135"/>
        <end position="144"/>
    </location>
</feature>
<dbReference type="CDD" id="cd00143">
    <property type="entry name" value="PP2Cc"/>
    <property type="match status" value="1"/>
</dbReference>
<feature type="coiled-coil region" evidence="1">
    <location>
        <begin position="43"/>
        <end position="91"/>
    </location>
</feature>
<proteinExistence type="predicted"/>
<sequence>MSNIVTSGGNVAAKHSAQNEGGGDGLKTLECLRGRLLSERVASKAANVEAENLGNKLVELEEKLKEETKGRNRAQKRLKSLIKKLESLKIVYIVSDESSSHSTSFGGSELSVSSSSSSSLSLSSSSASSFSYPNRKPDVNDMKKPNSPFRKSLKCELEEPVMKYGSTVAETLDHSDIDNASTENPSLLSNDKISTDKTVSDNSCDELLCTQLSDNIKRDDHRSKYLVEDRETDRKSHQDRDETNDDDSMALVPVNIPATQSTSTLIQPLIAENARVEDVLDTLRYVKEEIRSSMERRRVRRVGLCRKFVSEHQEVSTSVVKKAFMATEEDFLSSVREQWHTKPQLAAVGTCCLVGIICDGLLYVANAGDSRVVLGRADRSATGITAVQLSRDHNVNIASERDELHSLHPADSHIVVLKHNVWRVKGIIQISRSIGDAYLKKAEFNREPLLAKFRLPAPFKKPILSAEPSTSTHKLNSKDRFLIFASDGLWEQLSNQEVVDIVHNYPRNGIARRLIKVALHVAARKREMRYSDLQNIDRGVRRHFHDDITVIAVFLDPQVTNARNICSIRAGGVAPATQF</sequence>
<organism evidence="4">
    <name type="scientific">Daucus carota subsp. sativus</name>
    <name type="common">Carrot</name>
    <dbReference type="NCBI Taxonomy" id="79200"/>
    <lineage>
        <taxon>Eukaryota</taxon>
        <taxon>Viridiplantae</taxon>
        <taxon>Streptophyta</taxon>
        <taxon>Embryophyta</taxon>
        <taxon>Tracheophyta</taxon>
        <taxon>Spermatophyta</taxon>
        <taxon>Magnoliopsida</taxon>
        <taxon>eudicotyledons</taxon>
        <taxon>Gunneridae</taxon>
        <taxon>Pentapetalae</taxon>
        <taxon>asterids</taxon>
        <taxon>campanulids</taxon>
        <taxon>Apiales</taxon>
        <taxon>Apiaceae</taxon>
        <taxon>Apioideae</taxon>
        <taxon>Scandiceae</taxon>
        <taxon>Daucinae</taxon>
        <taxon>Daucus</taxon>
        <taxon>Daucus sect. Daucus</taxon>
    </lineage>
</organism>
<name>A0A165WUR6_DAUCS</name>
<dbReference type="Gene3D" id="3.60.40.10">
    <property type="entry name" value="PPM-type phosphatase domain"/>
    <property type="match status" value="1"/>
</dbReference>
<feature type="domain" description="PPM-type phosphatase" evidence="3">
    <location>
        <begin position="277"/>
        <end position="555"/>
    </location>
</feature>
<feature type="region of interest" description="Disordered" evidence="2">
    <location>
        <begin position="116"/>
        <end position="153"/>
    </location>
</feature>
<feature type="region of interest" description="Disordered" evidence="2">
    <location>
        <begin position="1"/>
        <end position="25"/>
    </location>
</feature>
<accession>A0A165WUR6</accession>
<dbReference type="EMBL" id="LNRQ01000004">
    <property type="protein sequence ID" value="KZM97684.1"/>
    <property type="molecule type" value="Genomic_DNA"/>
</dbReference>
<comment type="caution">
    <text evidence="4">The sequence shown here is derived from an EMBL/GenBank/DDBJ whole genome shotgun (WGS) entry which is preliminary data.</text>
</comment>
<dbReference type="PROSITE" id="PS51746">
    <property type="entry name" value="PPM_2"/>
    <property type="match status" value="1"/>
</dbReference>
<dbReference type="InterPro" id="IPR001932">
    <property type="entry name" value="PPM-type_phosphatase-like_dom"/>
</dbReference>
<dbReference type="SMART" id="SM00332">
    <property type="entry name" value="PP2Cc"/>
    <property type="match status" value="1"/>
</dbReference>
<evidence type="ECO:0000259" key="3">
    <source>
        <dbReference type="PROSITE" id="PS51746"/>
    </source>
</evidence>
<feature type="compositionally biased region" description="Low complexity" evidence="2">
    <location>
        <begin position="116"/>
        <end position="131"/>
    </location>
</feature>
<dbReference type="PANTHER" id="PTHR47992">
    <property type="entry name" value="PROTEIN PHOSPHATASE"/>
    <property type="match status" value="1"/>
</dbReference>
<dbReference type="Gramene" id="KZM97684">
    <property type="protein sequence ID" value="KZM97684"/>
    <property type="gene ID" value="DCAR_014954"/>
</dbReference>
<feature type="compositionally biased region" description="Polar residues" evidence="2">
    <location>
        <begin position="178"/>
        <end position="192"/>
    </location>
</feature>
<evidence type="ECO:0000256" key="2">
    <source>
        <dbReference type="SAM" id="MobiDB-lite"/>
    </source>
</evidence>
<dbReference type="InterPro" id="IPR036457">
    <property type="entry name" value="PPM-type-like_dom_sf"/>
</dbReference>
<evidence type="ECO:0000256" key="1">
    <source>
        <dbReference type="SAM" id="Coils"/>
    </source>
</evidence>
<dbReference type="Pfam" id="PF00481">
    <property type="entry name" value="PP2C"/>
    <property type="match status" value="1"/>
</dbReference>
<dbReference type="SUPFAM" id="SSF81606">
    <property type="entry name" value="PP2C-like"/>
    <property type="match status" value="1"/>
</dbReference>
<feature type="region of interest" description="Disordered" evidence="2">
    <location>
        <begin position="175"/>
        <end position="200"/>
    </location>
</feature>
<protein>
    <recommendedName>
        <fullName evidence="3">PPM-type phosphatase domain-containing protein</fullName>
    </recommendedName>
</protein>
<feature type="compositionally biased region" description="Basic and acidic residues" evidence="2">
    <location>
        <begin position="223"/>
        <end position="241"/>
    </location>
</feature>
<evidence type="ECO:0000313" key="4">
    <source>
        <dbReference type="EMBL" id="KZM97684.1"/>
    </source>
</evidence>
<dbReference type="InterPro" id="IPR015655">
    <property type="entry name" value="PP2C"/>
</dbReference>
<gene>
    <name evidence="4" type="ORF">DCAR_014954</name>
</gene>
<keyword evidence="1" id="KW-0175">Coiled coil</keyword>
<feature type="region of interest" description="Disordered" evidence="2">
    <location>
        <begin position="223"/>
        <end position="248"/>
    </location>
</feature>